<dbReference type="RefSeq" id="WP_155445722.1">
    <property type="nucleotide sequence ID" value="NZ_JAOQNR010000004.1"/>
</dbReference>
<keyword evidence="8 20" id="KW-0347">Helicase</keyword>
<keyword evidence="7 20" id="KW-0378">Hydrolase</keyword>
<dbReference type="SMART" id="SM00490">
    <property type="entry name" value="HELICc"/>
    <property type="match status" value="1"/>
</dbReference>
<dbReference type="InterPro" id="IPR036388">
    <property type="entry name" value="WH-like_DNA-bd_sf"/>
</dbReference>
<accession>A0A6N8DMD5</accession>
<dbReference type="SUPFAM" id="SSF52540">
    <property type="entry name" value="P-loop containing nucleoside triphosphate hydrolases"/>
    <property type="match status" value="1"/>
</dbReference>
<evidence type="ECO:0000313" key="20">
    <source>
        <dbReference type="EMBL" id="MTV31036.1"/>
    </source>
</evidence>
<dbReference type="PANTHER" id="PTHR13710:SF105">
    <property type="entry name" value="ATP-DEPENDENT DNA HELICASE Q1"/>
    <property type="match status" value="1"/>
</dbReference>
<dbReference type="Pfam" id="PF09382">
    <property type="entry name" value="RQC"/>
    <property type="match status" value="1"/>
</dbReference>
<dbReference type="GO" id="GO:0003677">
    <property type="term" value="F:DNA binding"/>
    <property type="evidence" value="ECO:0007669"/>
    <property type="project" value="UniProtKB-KW"/>
</dbReference>
<dbReference type="GO" id="GO:0006260">
    <property type="term" value="P:DNA replication"/>
    <property type="evidence" value="ECO:0007669"/>
    <property type="project" value="InterPro"/>
</dbReference>
<evidence type="ECO:0000256" key="3">
    <source>
        <dbReference type="ARBA" id="ARBA00005446"/>
    </source>
</evidence>
<comment type="caution">
    <text evidence="20">The sequence shown here is derived from an EMBL/GenBank/DDBJ whole genome shotgun (WGS) entry which is preliminary data.</text>
</comment>
<dbReference type="AlphaFoldDB" id="A0A6N8DMD5"/>
<dbReference type="GO" id="GO:0009432">
    <property type="term" value="P:SOS response"/>
    <property type="evidence" value="ECO:0007669"/>
    <property type="project" value="UniProtKB-UniRule"/>
</dbReference>
<evidence type="ECO:0000256" key="5">
    <source>
        <dbReference type="ARBA" id="ARBA00022741"/>
    </source>
</evidence>
<evidence type="ECO:0000313" key="21">
    <source>
        <dbReference type="Proteomes" id="UP000439113"/>
    </source>
</evidence>
<evidence type="ECO:0000259" key="19">
    <source>
        <dbReference type="PROSITE" id="PS51194"/>
    </source>
</evidence>
<dbReference type="NCBIfam" id="TIGR00614">
    <property type="entry name" value="recQ_fam"/>
    <property type="match status" value="1"/>
</dbReference>
<keyword evidence="10" id="KW-0067">ATP-binding</keyword>
<dbReference type="EMBL" id="WNKS01000005">
    <property type="protein sequence ID" value="MTV31036.1"/>
    <property type="molecule type" value="Genomic_DNA"/>
</dbReference>
<dbReference type="SUPFAM" id="SSF47819">
    <property type="entry name" value="HRDC-like"/>
    <property type="match status" value="1"/>
</dbReference>
<dbReference type="GO" id="GO:0005524">
    <property type="term" value="F:ATP binding"/>
    <property type="evidence" value="ECO:0007669"/>
    <property type="project" value="UniProtKB-KW"/>
</dbReference>
<dbReference type="GO" id="GO:0030894">
    <property type="term" value="C:replisome"/>
    <property type="evidence" value="ECO:0007669"/>
    <property type="project" value="TreeGrafter"/>
</dbReference>
<evidence type="ECO:0000259" key="17">
    <source>
        <dbReference type="PROSITE" id="PS50967"/>
    </source>
</evidence>
<dbReference type="InterPro" id="IPR006293">
    <property type="entry name" value="DNA_helicase_ATP-dep_RecQ_bac"/>
</dbReference>
<evidence type="ECO:0000256" key="8">
    <source>
        <dbReference type="ARBA" id="ARBA00022806"/>
    </source>
</evidence>
<dbReference type="GO" id="GO:0005737">
    <property type="term" value="C:cytoplasm"/>
    <property type="evidence" value="ECO:0007669"/>
    <property type="project" value="TreeGrafter"/>
</dbReference>
<dbReference type="InterPro" id="IPR001650">
    <property type="entry name" value="Helicase_C-like"/>
</dbReference>
<proteinExistence type="inferred from homology"/>
<dbReference type="GO" id="GO:0006281">
    <property type="term" value="P:DNA repair"/>
    <property type="evidence" value="ECO:0007669"/>
    <property type="project" value="UniProtKB-KW"/>
</dbReference>
<dbReference type="GO" id="GO:0043590">
    <property type="term" value="C:bacterial nucleoid"/>
    <property type="evidence" value="ECO:0007669"/>
    <property type="project" value="TreeGrafter"/>
</dbReference>
<dbReference type="PROSITE" id="PS51194">
    <property type="entry name" value="HELICASE_CTER"/>
    <property type="match status" value="1"/>
</dbReference>
<dbReference type="PROSITE" id="PS51192">
    <property type="entry name" value="HELICASE_ATP_BIND_1"/>
    <property type="match status" value="1"/>
</dbReference>
<comment type="cofactor">
    <cofactor evidence="2">
        <name>Zn(2+)</name>
        <dbReference type="ChEBI" id="CHEBI:29105"/>
    </cofactor>
</comment>
<dbReference type="GO" id="GO:0043138">
    <property type="term" value="F:3'-5' DNA helicase activity"/>
    <property type="evidence" value="ECO:0007669"/>
    <property type="project" value="UniProtKB-EC"/>
</dbReference>
<dbReference type="Pfam" id="PF16124">
    <property type="entry name" value="RecQ_Zn_bind"/>
    <property type="match status" value="1"/>
</dbReference>
<evidence type="ECO:0000256" key="2">
    <source>
        <dbReference type="ARBA" id="ARBA00001947"/>
    </source>
</evidence>
<dbReference type="InterPro" id="IPR014001">
    <property type="entry name" value="Helicase_ATP-bd"/>
</dbReference>
<dbReference type="InterPro" id="IPR018982">
    <property type="entry name" value="RQC_domain"/>
</dbReference>
<feature type="domain" description="Helicase C-terminal" evidence="19">
    <location>
        <begin position="217"/>
        <end position="366"/>
    </location>
</feature>
<keyword evidence="4" id="KW-0479">Metal-binding</keyword>
<dbReference type="GO" id="GO:0009378">
    <property type="term" value="F:four-way junction helicase activity"/>
    <property type="evidence" value="ECO:0007669"/>
    <property type="project" value="TreeGrafter"/>
</dbReference>
<keyword evidence="9" id="KW-0862">Zinc</keyword>
<evidence type="ECO:0000256" key="10">
    <source>
        <dbReference type="ARBA" id="ARBA00022840"/>
    </source>
</evidence>
<comment type="similarity">
    <text evidence="3">Belongs to the helicase family. RecQ subfamily.</text>
</comment>
<dbReference type="GO" id="GO:0016787">
    <property type="term" value="F:hydrolase activity"/>
    <property type="evidence" value="ECO:0007669"/>
    <property type="project" value="UniProtKB-KW"/>
</dbReference>
<reference evidence="20 21" key="1">
    <citation type="submission" date="2019-11" db="EMBL/GenBank/DDBJ databases">
        <title>Whole-genome sequence of a Rhodoblastus acidophilus DSM 142.</title>
        <authorList>
            <person name="Kyndt J.A."/>
            <person name="Meyer T.E."/>
        </authorList>
    </citation>
    <scope>NUCLEOTIDE SEQUENCE [LARGE SCALE GENOMIC DNA]</scope>
    <source>
        <strain evidence="20 21">DSM 142</strain>
    </source>
</reference>
<dbReference type="CDD" id="cd17920">
    <property type="entry name" value="DEXHc_RecQ"/>
    <property type="match status" value="1"/>
</dbReference>
<sequence length="604" mass="66501">MSDVLATRQALKKVFGFDDFRPGQGEIVEAVLSGAPVLAVMPTGSGKSLCYQLPALMSDGLTLVVSPLIALMRDQVGQMRSLGLPAATLNSQSSEEESGETWRQIRDGSLKLLFVSPERLAMNGLTEALSRGKISRVAVDEAHCICEWGHDFRPEYRLIRQSVEKLGAVQAIAFTATADAAMRAEIAERLFDRAPRIFLHSFDRPNISLAFAAKDQPRKQLLRFLNVRRGQSGIVYCASRAGTEKLADFFAEQGFDTLAYHAGIEQGRRNANQDRFLRDDGVVAFATIAFGMGVNKPDVRFVAHADMPSSIESYYQEIGRAGRDGLPAAALCLYGLDDMALRRRQIDEKDLSDDRRRVEHARFSALASLCEAVACRRQLLLAHFNEKSEPCGACDFCRGEILTRDGTVEAQKALAAVYRTGQRFGLNHLSDLLIGADSEALRRNRHDELKTFGVGADRSKAEWTSTFRQLFAAGALRTASAEHGGFALTEKGDAILRGRETFVLRADPPREKGATKPVLRKGRDFEDVATGDGKVFEALRKLRRELANDQGIAAFMVFADRTLLDMAERRPASLDELRGIHGVGERKIALYGDVFLEAIAQASV</sequence>
<keyword evidence="11" id="KW-0238">DNA-binding</keyword>
<evidence type="ECO:0000256" key="14">
    <source>
        <dbReference type="ARBA" id="ARBA00023235"/>
    </source>
</evidence>
<dbReference type="InterPro" id="IPR010997">
    <property type="entry name" value="HRDC-like_sf"/>
</dbReference>
<keyword evidence="6" id="KW-0227">DNA damage</keyword>
<dbReference type="InterPro" id="IPR004589">
    <property type="entry name" value="DNA_helicase_ATP-dep_RecQ"/>
</dbReference>
<evidence type="ECO:0000256" key="4">
    <source>
        <dbReference type="ARBA" id="ARBA00022723"/>
    </source>
</evidence>
<evidence type="ECO:0000256" key="7">
    <source>
        <dbReference type="ARBA" id="ARBA00022801"/>
    </source>
</evidence>
<comment type="cofactor">
    <cofactor evidence="1">
        <name>Mg(2+)</name>
        <dbReference type="ChEBI" id="CHEBI:18420"/>
    </cofactor>
</comment>
<dbReference type="Pfam" id="PF00570">
    <property type="entry name" value="HRDC"/>
    <property type="match status" value="1"/>
</dbReference>
<dbReference type="EC" id="5.6.2.4" evidence="16"/>
<gene>
    <name evidence="20" type="primary">recQ</name>
    <name evidence="20" type="ORF">GJ654_08515</name>
</gene>
<dbReference type="PROSITE" id="PS50967">
    <property type="entry name" value="HRDC"/>
    <property type="match status" value="1"/>
</dbReference>
<evidence type="ECO:0000256" key="6">
    <source>
        <dbReference type="ARBA" id="ARBA00022763"/>
    </source>
</evidence>
<dbReference type="FunFam" id="3.40.50.300:FF:001389">
    <property type="entry name" value="ATP-dependent DNA helicase RecQ"/>
    <property type="match status" value="1"/>
</dbReference>
<dbReference type="InterPro" id="IPR044876">
    <property type="entry name" value="HRDC_dom_sf"/>
</dbReference>
<keyword evidence="5" id="KW-0547">Nucleotide-binding</keyword>
<dbReference type="GO" id="GO:0046872">
    <property type="term" value="F:metal ion binding"/>
    <property type="evidence" value="ECO:0007669"/>
    <property type="project" value="UniProtKB-KW"/>
</dbReference>
<dbReference type="Proteomes" id="UP000439113">
    <property type="component" value="Unassembled WGS sequence"/>
</dbReference>
<keyword evidence="14" id="KW-0413">Isomerase</keyword>
<dbReference type="SUPFAM" id="SSF46785">
    <property type="entry name" value="Winged helix' DNA-binding domain"/>
    <property type="match status" value="1"/>
</dbReference>
<evidence type="ECO:0000256" key="1">
    <source>
        <dbReference type="ARBA" id="ARBA00001946"/>
    </source>
</evidence>
<evidence type="ECO:0000256" key="13">
    <source>
        <dbReference type="ARBA" id="ARBA00023204"/>
    </source>
</evidence>
<dbReference type="NCBIfam" id="TIGR01389">
    <property type="entry name" value="recQ"/>
    <property type="match status" value="1"/>
</dbReference>
<dbReference type="FunFam" id="3.40.50.300:FF:000156">
    <property type="entry name" value="ATP-dependent DNA helicase recQ"/>
    <property type="match status" value="1"/>
</dbReference>
<dbReference type="InterPro" id="IPR032284">
    <property type="entry name" value="RecQ_Zn-bd"/>
</dbReference>
<feature type="domain" description="HRDC" evidence="17">
    <location>
        <begin position="529"/>
        <end position="604"/>
    </location>
</feature>
<dbReference type="PANTHER" id="PTHR13710">
    <property type="entry name" value="DNA HELICASE RECQ FAMILY MEMBER"/>
    <property type="match status" value="1"/>
</dbReference>
<evidence type="ECO:0000256" key="11">
    <source>
        <dbReference type="ARBA" id="ARBA00023125"/>
    </source>
</evidence>
<dbReference type="Gene3D" id="3.40.50.300">
    <property type="entry name" value="P-loop containing nucleotide triphosphate hydrolases"/>
    <property type="match status" value="2"/>
</dbReference>
<dbReference type="Pfam" id="PF00271">
    <property type="entry name" value="Helicase_C"/>
    <property type="match status" value="1"/>
</dbReference>
<dbReference type="InterPro" id="IPR011545">
    <property type="entry name" value="DEAD/DEAH_box_helicase_dom"/>
</dbReference>
<dbReference type="OrthoDB" id="9760034at2"/>
<organism evidence="20 21">
    <name type="scientific">Rhodoblastus acidophilus</name>
    <name type="common">Rhodopseudomonas acidophila</name>
    <dbReference type="NCBI Taxonomy" id="1074"/>
    <lineage>
        <taxon>Bacteria</taxon>
        <taxon>Pseudomonadati</taxon>
        <taxon>Pseudomonadota</taxon>
        <taxon>Alphaproteobacteria</taxon>
        <taxon>Hyphomicrobiales</taxon>
        <taxon>Rhodoblastaceae</taxon>
        <taxon>Rhodoblastus</taxon>
    </lineage>
</organism>
<dbReference type="GO" id="GO:0006310">
    <property type="term" value="P:DNA recombination"/>
    <property type="evidence" value="ECO:0007669"/>
    <property type="project" value="UniProtKB-UniRule"/>
</dbReference>
<keyword evidence="13" id="KW-0234">DNA repair</keyword>
<dbReference type="SMART" id="SM00341">
    <property type="entry name" value="HRDC"/>
    <property type="match status" value="1"/>
</dbReference>
<evidence type="ECO:0000259" key="18">
    <source>
        <dbReference type="PROSITE" id="PS51192"/>
    </source>
</evidence>
<dbReference type="Pfam" id="PF00270">
    <property type="entry name" value="DEAD"/>
    <property type="match status" value="1"/>
</dbReference>
<feature type="domain" description="Helicase ATP-binding" evidence="18">
    <location>
        <begin position="28"/>
        <end position="196"/>
    </location>
</feature>
<dbReference type="Gene3D" id="1.10.150.80">
    <property type="entry name" value="HRDC domain"/>
    <property type="match status" value="1"/>
</dbReference>
<evidence type="ECO:0000256" key="15">
    <source>
        <dbReference type="ARBA" id="ARBA00034617"/>
    </source>
</evidence>
<dbReference type="SMART" id="SM00956">
    <property type="entry name" value="RQC"/>
    <property type="match status" value="1"/>
</dbReference>
<name>A0A6N8DMD5_RHOAC</name>
<dbReference type="Gene3D" id="1.10.10.10">
    <property type="entry name" value="Winged helix-like DNA-binding domain superfamily/Winged helix DNA-binding domain"/>
    <property type="match status" value="1"/>
</dbReference>
<evidence type="ECO:0000256" key="12">
    <source>
        <dbReference type="ARBA" id="ARBA00023172"/>
    </source>
</evidence>
<protein>
    <recommendedName>
        <fullName evidence="16">DNA helicase RecQ</fullName>
        <ecNumber evidence="16">5.6.2.4</ecNumber>
    </recommendedName>
</protein>
<dbReference type="SMART" id="SM00487">
    <property type="entry name" value="DEXDc"/>
    <property type="match status" value="1"/>
</dbReference>
<dbReference type="InterPro" id="IPR036390">
    <property type="entry name" value="WH_DNA-bd_sf"/>
</dbReference>
<comment type="catalytic activity">
    <reaction evidence="15">
        <text>Couples ATP hydrolysis with the unwinding of duplex DNA by translocating in the 3'-5' direction.</text>
        <dbReference type="EC" id="5.6.2.4"/>
    </reaction>
</comment>
<dbReference type="InterPro" id="IPR002121">
    <property type="entry name" value="HRDC_dom"/>
</dbReference>
<evidence type="ECO:0000256" key="16">
    <source>
        <dbReference type="NCBIfam" id="TIGR01389"/>
    </source>
</evidence>
<evidence type="ECO:0000256" key="9">
    <source>
        <dbReference type="ARBA" id="ARBA00022833"/>
    </source>
</evidence>
<dbReference type="InterPro" id="IPR027417">
    <property type="entry name" value="P-loop_NTPase"/>
</dbReference>
<keyword evidence="12" id="KW-0233">DNA recombination</keyword>